<feature type="region of interest" description="Disordered" evidence="1">
    <location>
        <begin position="40"/>
        <end position="74"/>
    </location>
</feature>
<accession>A0A2M3ZTE6</accession>
<evidence type="ECO:0000313" key="2">
    <source>
        <dbReference type="EMBL" id="MBW31730.1"/>
    </source>
</evidence>
<organism evidence="2">
    <name type="scientific">Anopheles braziliensis</name>
    <dbReference type="NCBI Taxonomy" id="58242"/>
    <lineage>
        <taxon>Eukaryota</taxon>
        <taxon>Metazoa</taxon>
        <taxon>Ecdysozoa</taxon>
        <taxon>Arthropoda</taxon>
        <taxon>Hexapoda</taxon>
        <taxon>Insecta</taxon>
        <taxon>Pterygota</taxon>
        <taxon>Neoptera</taxon>
        <taxon>Endopterygota</taxon>
        <taxon>Diptera</taxon>
        <taxon>Nematocera</taxon>
        <taxon>Culicoidea</taxon>
        <taxon>Culicidae</taxon>
        <taxon>Anophelinae</taxon>
        <taxon>Anopheles</taxon>
    </lineage>
</organism>
<sequence>MTAFAPIPTIICYLVYVALSSSFSRCEARCWLVLLPQTHPHQNLSNDRTRAAAGAFSSSPGPGVAPRFPNSEVP</sequence>
<dbReference type="EMBL" id="GGFM01010979">
    <property type="protein sequence ID" value="MBW31730.1"/>
    <property type="molecule type" value="Transcribed_RNA"/>
</dbReference>
<proteinExistence type="predicted"/>
<name>A0A2M3ZTE6_9DIPT</name>
<dbReference type="AlphaFoldDB" id="A0A2M3ZTE6"/>
<feature type="compositionally biased region" description="Low complexity" evidence="1">
    <location>
        <begin position="51"/>
        <end position="66"/>
    </location>
</feature>
<protein>
    <submittedName>
        <fullName evidence="2">Putative secreted peptide</fullName>
    </submittedName>
</protein>
<evidence type="ECO:0000256" key="1">
    <source>
        <dbReference type="SAM" id="MobiDB-lite"/>
    </source>
</evidence>
<reference evidence="2" key="1">
    <citation type="submission" date="2018-01" db="EMBL/GenBank/DDBJ databases">
        <title>An insight into the sialome of Amazonian anophelines.</title>
        <authorList>
            <person name="Ribeiro J.M."/>
            <person name="Scarpassa V."/>
            <person name="Calvo E."/>
        </authorList>
    </citation>
    <scope>NUCLEOTIDE SEQUENCE</scope>
    <source>
        <tissue evidence="2">Salivary glands</tissue>
    </source>
</reference>